<dbReference type="PANTHER" id="PTHR37888">
    <property type="entry name" value="DNA-BINDING BROMODOMAIN-CONTAINING PROTEIN"/>
    <property type="match status" value="1"/>
</dbReference>
<feature type="domain" description="Myb-like" evidence="5">
    <location>
        <begin position="571"/>
        <end position="621"/>
    </location>
</feature>
<feature type="compositionally biased region" description="Basic and acidic residues" evidence="3">
    <location>
        <begin position="749"/>
        <end position="770"/>
    </location>
</feature>
<feature type="domain" description="Myb-like" evidence="5">
    <location>
        <begin position="11"/>
        <end position="60"/>
    </location>
</feature>
<accession>A0A7J6DVC4</accession>
<evidence type="ECO:0000313" key="6">
    <source>
        <dbReference type="EMBL" id="KAF4350055.1"/>
    </source>
</evidence>
<evidence type="ECO:0000259" key="4">
    <source>
        <dbReference type="PROSITE" id="PS50014"/>
    </source>
</evidence>
<dbReference type="SMART" id="SM00297">
    <property type="entry name" value="BROMO"/>
    <property type="match status" value="2"/>
</dbReference>
<feature type="region of interest" description="Disordered" evidence="3">
    <location>
        <begin position="398"/>
        <end position="417"/>
    </location>
</feature>
<dbReference type="PANTHER" id="PTHR37888:SF8">
    <property type="entry name" value="HISTONE-LYSINE N-METHYLTRANSFERASE, H3 LYSINE-79 SPECIFIC-LIKE"/>
    <property type="match status" value="1"/>
</dbReference>
<feature type="compositionally biased region" description="Low complexity" evidence="3">
    <location>
        <begin position="1023"/>
        <end position="1035"/>
    </location>
</feature>
<dbReference type="PROSITE" id="PS50090">
    <property type="entry name" value="MYB_LIKE"/>
    <property type="match status" value="2"/>
</dbReference>
<dbReference type="CDD" id="cd00167">
    <property type="entry name" value="SANT"/>
    <property type="match status" value="2"/>
</dbReference>
<evidence type="ECO:0000256" key="2">
    <source>
        <dbReference type="PROSITE-ProRule" id="PRU00035"/>
    </source>
</evidence>
<feature type="compositionally biased region" description="Low complexity" evidence="3">
    <location>
        <begin position="791"/>
        <end position="803"/>
    </location>
</feature>
<feature type="region of interest" description="Disordered" evidence="3">
    <location>
        <begin position="1152"/>
        <end position="1200"/>
    </location>
</feature>
<feature type="region of interest" description="Disordered" evidence="3">
    <location>
        <begin position="129"/>
        <end position="273"/>
    </location>
</feature>
<feature type="compositionally biased region" description="Basic residues" evidence="3">
    <location>
        <begin position="532"/>
        <end position="541"/>
    </location>
</feature>
<feature type="compositionally biased region" description="Low complexity" evidence="3">
    <location>
        <begin position="401"/>
        <end position="412"/>
    </location>
</feature>
<dbReference type="SUPFAM" id="SSF47370">
    <property type="entry name" value="Bromodomain"/>
    <property type="match status" value="2"/>
</dbReference>
<organism evidence="6 7">
    <name type="scientific">Cannabis sativa</name>
    <name type="common">Hemp</name>
    <name type="synonym">Marijuana</name>
    <dbReference type="NCBI Taxonomy" id="3483"/>
    <lineage>
        <taxon>Eukaryota</taxon>
        <taxon>Viridiplantae</taxon>
        <taxon>Streptophyta</taxon>
        <taxon>Embryophyta</taxon>
        <taxon>Tracheophyta</taxon>
        <taxon>Spermatophyta</taxon>
        <taxon>Magnoliopsida</taxon>
        <taxon>eudicotyledons</taxon>
        <taxon>Gunneridae</taxon>
        <taxon>Pentapetalae</taxon>
        <taxon>rosids</taxon>
        <taxon>fabids</taxon>
        <taxon>Rosales</taxon>
        <taxon>Cannabaceae</taxon>
        <taxon>Cannabis</taxon>
    </lineage>
</organism>
<feature type="domain" description="Bromo" evidence="4">
    <location>
        <begin position="289"/>
        <end position="360"/>
    </location>
</feature>
<reference evidence="6 7" key="1">
    <citation type="journal article" date="2020" name="bioRxiv">
        <title>Sequence and annotation of 42 cannabis genomes reveals extensive copy number variation in cannabinoid synthesis and pathogen resistance genes.</title>
        <authorList>
            <person name="Mckernan K.J."/>
            <person name="Helbert Y."/>
            <person name="Kane L.T."/>
            <person name="Ebling H."/>
            <person name="Zhang L."/>
            <person name="Liu B."/>
            <person name="Eaton Z."/>
            <person name="Mclaughlin S."/>
            <person name="Kingan S."/>
            <person name="Baybayan P."/>
            <person name="Concepcion G."/>
            <person name="Jordan M."/>
            <person name="Riva A."/>
            <person name="Barbazuk W."/>
            <person name="Harkins T."/>
        </authorList>
    </citation>
    <scope>NUCLEOTIDE SEQUENCE [LARGE SCALE GENOMIC DNA]</scope>
    <source>
        <strain evidence="7">cv. Jamaican Lion 4</strain>
        <tissue evidence="6">Leaf</tissue>
    </source>
</reference>
<dbReference type="InterPro" id="IPR001487">
    <property type="entry name" value="Bromodomain"/>
</dbReference>
<name>A0A7J6DVC4_CANSA</name>
<dbReference type="InterPro" id="IPR000073">
    <property type="entry name" value="AB_hydrolase_1"/>
</dbReference>
<dbReference type="Pfam" id="PF00249">
    <property type="entry name" value="Myb_DNA-binding"/>
    <property type="match status" value="2"/>
</dbReference>
<feature type="compositionally biased region" description="Basic and acidic residues" evidence="3">
    <location>
        <begin position="997"/>
        <end position="1012"/>
    </location>
</feature>
<evidence type="ECO:0000259" key="5">
    <source>
        <dbReference type="PROSITE" id="PS50090"/>
    </source>
</evidence>
<sequence length="1450" mass="162555">MAKEHETSVQPWCTLEELLLACAVNRHGTKNWDSIAMELSNRTESPWTSDTCKHRFDELKRRFTSRNDDESASFLLIVDQLKKIRLEELRREVRRRDVSIVSLELKVKRLEEEREKSLKEENEDKINLEENERRLNSPENNLAVKSNSDSCDRENRSSDESNSTSRRNGAVKSETEPEPERRNDSDPPRPESEPGKVVNGDENETMAARGEDNTKQSSDVQSSMSLSKSKRSRKRSGAEAGAGAGSGAAAVSSSGGEEPEGGDEVSPATKNRVSGLKSEPLVKFIGTVRSHRFGSVFHRRLRTQESQRYKDMIRQHIDLRTIEARLDKGVYLNGFHKFFRDLLLLFTNAVVFFRESSPEYAAAQELRSLVLKEMKAKVGKARPFIAIDHSKKVVVVEKTDSSAPKSNKSSQSIIVTCGKRSSKSSEEKVVVVDDDDDNDEKKKMKKKKKKSKSHDSNNNSTTSSFVSIDEKGIRKKRSQERVIGRKITNDQHEFGVNELSLHDTSKTLLLERVQERVTRNSTRSNKDEGSRKTRKTVGRPMKKPEKEKATVVAAAKTEWSMAKEHETSVQPWCTLEELLLACAVNRYGTKNWDSIAMEISNRTASVYRSPDNCKDRFDELKRRFISRNDDDESTMVDELKKIRVEELRREVRRRDVSIVSLELKVKRLEEEREMSLKEENEDKINLEENERRLNSPEKKKTKKTTKKKKINRAVKSNSGEDSDSCDRENRSYNESNSTSQNRRNGVVKAETKPEPDRRNDSDPPRPESEPGKVVNGDENETMAARGEDNTKQSSDVQSSMSLSKSKRSRKGSGSGAGAETVAAAVSSSGGEEPEGGDEVSPATKNRVSALKSEPLVKFLGTIRSHRLGSVFQRRLRTQESQRYKNMIRQHMDLRTIEARLDKGVYLNGFHKFFRDLLLIFTNAVVFYRKISPEYAAAQELRSLVLKEMKAKVGKARPFIANDHSKKVVVVEKTDSSAPKSNKSSRSIIVTCGKRSNKSSEEKVVVVDDDEKKKMKKKNKSKSESNNNSTTSSFVSIDEKGIKKKRSEERVIGRKSTNDQHEFGVNELSSHDTSNLLLEVSNSNNSNKNKENAKKKAGVANFLKRMKQNSSDHNNNNNNHDHNVSEDDDIISSEEEEVEKLKKKKMVMAKKKNGNGNVKLDERVVQERVTRNSTRSNDGGSRKTRRTVGRPPKKPEKEKVTMVAAAKTTVTTNNKRGRDNSEADVGVGGRLKKLETSDGVKLQAKVFNPKEEINKDHQDNDSLVVVLVHPFSILGGCQVLLRGIASGLADKGYKAVTFDSRGAGKSTGRASLTGFSEIKDVVAVCNWVRDHLSGQRILLVGSSAGAPIAGSAVDQIEHVVGYVSLGYPFGMMASVLFGRHHKAILSSPKPKLFVMGTKDGFTSVKQLNNKLSSAAGRVETQLLEGVSHFEMEGPAYDAQMVNLILKFISSL</sequence>
<feature type="compositionally biased region" description="Polar residues" evidence="3">
    <location>
        <begin position="732"/>
        <end position="743"/>
    </location>
</feature>
<feature type="compositionally biased region" description="Basic residues" evidence="3">
    <location>
        <begin position="1181"/>
        <end position="1191"/>
    </location>
</feature>
<dbReference type="InterPro" id="IPR001005">
    <property type="entry name" value="SANT/Myb"/>
</dbReference>
<proteinExistence type="predicted"/>
<feature type="compositionally biased region" description="Low complexity" evidence="3">
    <location>
        <begin position="975"/>
        <end position="986"/>
    </location>
</feature>
<dbReference type="CDD" id="cd04369">
    <property type="entry name" value="Bromodomain"/>
    <property type="match status" value="2"/>
</dbReference>
<feature type="compositionally biased region" description="Low complexity" evidence="3">
    <location>
        <begin position="817"/>
        <end position="830"/>
    </location>
</feature>
<evidence type="ECO:0000313" key="7">
    <source>
        <dbReference type="Proteomes" id="UP000583929"/>
    </source>
</evidence>
<feature type="region of interest" description="Disordered" evidence="3">
    <location>
        <begin position="426"/>
        <end position="486"/>
    </location>
</feature>
<keyword evidence="1 2" id="KW-0103">Bromodomain</keyword>
<dbReference type="InterPro" id="IPR009057">
    <property type="entry name" value="Homeodomain-like_sf"/>
</dbReference>
<dbReference type="SMART" id="SM00717">
    <property type="entry name" value="SANT"/>
    <property type="match status" value="2"/>
</dbReference>
<feature type="compositionally biased region" description="Basic and acidic residues" evidence="3">
    <location>
        <begin position="173"/>
        <end position="194"/>
    </location>
</feature>
<feature type="compositionally biased region" description="Basic and acidic residues" evidence="3">
    <location>
        <begin position="672"/>
        <end position="698"/>
    </location>
</feature>
<feature type="compositionally biased region" description="Basic residues" evidence="3">
    <location>
        <begin position="443"/>
        <end position="452"/>
    </location>
</feature>
<evidence type="ECO:0000256" key="3">
    <source>
        <dbReference type="SAM" id="MobiDB-lite"/>
    </source>
</evidence>
<feature type="region of interest" description="Disordered" evidence="3">
    <location>
        <begin position="515"/>
        <end position="549"/>
    </location>
</feature>
<dbReference type="Pfam" id="PF00439">
    <property type="entry name" value="Bromodomain"/>
    <property type="match status" value="2"/>
</dbReference>
<dbReference type="Gene3D" id="3.40.50.1820">
    <property type="entry name" value="alpha/beta hydrolase"/>
    <property type="match status" value="1"/>
</dbReference>
<feature type="domain" description="Bromo" evidence="4">
    <location>
        <begin position="863"/>
        <end position="934"/>
    </location>
</feature>
<dbReference type="Proteomes" id="UP000583929">
    <property type="component" value="Unassembled WGS sequence"/>
</dbReference>
<feature type="compositionally biased region" description="Basic and acidic residues" evidence="3">
    <location>
        <begin position="515"/>
        <end position="531"/>
    </location>
</feature>
<gene>
    <name evidence="6" type="ORF">G4B88_000316</name>
</gene>
<dbReference type="PROSITE" id="PS50014">
    <property type="entry name" value="BROMODOMAIN_2"/>
    <property type="match status" value="2"/>
</dbReference>
<protein>
    <submittedName>
        <fullName evidence="6">Uncharacterized protein</fullName>
    </submittedName>
</protein>
<feature type="compositionally biased region" description="Basic and acidic residues" evidence="3">
    <location>
        <begin position="1158"/>
        <end position="1169"/>
    </location>
</feature>
<dbReference type="EMBL" id="JAATIQ010000612">
    <property type="protein sequence ID" value="KAF4350055.1"/>
    <property type="molecule type" value="Genomic_DNA"/>
</dbReference>
<dbReference type="SUPFAM" id="SSF53474">
    <property type="entry name" value="alpha/beta-Hydrolases"/>
    <property type="match status" value="1"/>
</dbReference>
<comment type="caution">
    <text evidence="6">The sequence shown here is derived from an EMBL/GenBank/DDBJ whole genome shotgun (WGS) entry which is preliminary data.</text>
</comment>
<feature type="compositionally biased region" description="Polar residues" evidence="3">
    <location>
        <begin position="137"/>
        <end position="149"/>
    </location>
</feature>
<feature type="compositionally biased region" description="Basic and acidic residues" evidence="3">
    <location>
        <begin position="150"/>
        <end position="159"/>
    </location>
</feature>
<dbReference type="InterPro" id="IPR036427">
    <property type="entry name" value="Bromodomain-like_sf"/>
</dbReference>
<evidence type="ECO:0000256" key="1">
    <source>
        <dbReference type="ARBA" id="ARBA00023117"/>
    </source>
</evidence>
<keyword evidence="7" id="KW-1185">Reference proteome</keyword>
<feature type="region of interest" description="Disordered" evidence="3">
    <location>
        <begin position="970"/>
        <end position="1069"/>
    </location>
</feature>
<dbReference type="InterPro" id="IPR029058">
    <property type="entry name" value="AB_hydrolase_fold"/>
</dbReference>
<dbReference type="Gene3D" id="1.20.920.10">
    <property type="entry name" value="Bromodomain-like"/>
    <property type="match status" value="2"/>
</dbReference>
<feature type="compositionally biased region" description="Low complexity" evidence="3">
    <location>
        <begin position="217"/>
        <end position="227"/>
    </location>
</feature>
<feature type="compositionally biased region" description="Low complexity" evidence="3">
    <location>
        <begin position="1108"/>
        <end position="1117"/>
    </location>
</feature>
<feature type="compositionally biased region" description="Basic and acidic residues" evidence="3">
    <location>
        <begin position="1036"/>
        <end position="1063"/>
    </location>
</feature>
<dbReference type="SUPFAM" id="SSF46689">
    <property type="entry name" value="Homeodomain-like"/>
    <property type="match status" value="2"/>
</dbReference>
<dbReference type="Pfam" id="PF00561">
    <property type="entry name" value="Abhydrolase_1"/>
    <property type="match status" value="1"/>
</dbReference>
<dbReference type="Gene3D" id="1.10.10.60">
    <property type="entry name" value="Homeodomain-like"/>
    <property type="match status" value="2"/>
</dbReference>
<feature type="region of interest" description="Disordered" evidence="3">
    <location>
        <begin position="672"/>
        <end position="843"/>
    </location>
</feature>
<feature type="compositionally biased region" description="Basic residues" evidence="3">
    <location>
        <begin position="699"/>
        <end position="712"/>
    </location>
</feature>
<feature type="region of interest" description="Disordered" evidence="3">
    <location>
        <begin position="1107"/>
        <end position="1130"/>
    </location>
</feature>
<feature type="compositionally biased region" description="Low complexity" evidence="3">
    <location>
        <begin position="247"/>
        <end position="256"/>
    </location>
</feature>